<keyword evidence="3" id="KW-1185">Reference proteome</keyword>
<evidence type="ECO:0000313" key="2">
    <source>
        <dbReference type="EMBL" id="GKV26072.1"/>
    </source>
</evidence>
<organism evidence="2 3">
    <name type="scientific">Rubroshorea leprosula</name>
    <dbReference type="NCBI Taxonomy" id="152421"/>
    <lineage>
        <taxon>Eukaryota</taxon>
        <taxon>Viridiplantae</taxon>
        <taxon>Streptophyta</taxon>
        <taxon>Embryophyta</taxon>
        <taxon>Tracheophyta</taxon>
        <taxon>Spermatophyta</taxon>
        <taxon>Magnoliopsida</taxon>
        <taxon>eudicotyledons</taxon>
        <taxon>Gunneridae</taxon>
        <taxon>Pentapetalae</taxon>
        <taxon>rosids</taxon>
        <taxon>malvids</taxon>
        <taxon>Malvales</taxon>
        <taxon>Dipterocarpaceae</taxon>
        <taxon>Rubroshorea</taxon>
    </lineage>
</organism>
<comment type="caution">
    <text evidence="2">The sequence shown here is derived from an EMBL/GenBank/DDBJ whole genome shotgun (WGS) entry which is preliminary data.</text>
</comment>
<reference evidence="2 3" key="1">
    <citation type="journal article" date="2021" name="Commun. Biol.">
        <title>The genome of Shorea leprosula (Dipterocarpaceae) highlights the ecological relevance of drought in aseasonal tropical rainforests.</title>
        <authorList>
            <person name="Ng K.K.S."/>
            <person name="Kobayashi M.J."/>
            <person name="Fawcett J.A."/>
            <person name="Hatakeyama M."/>
            <person name="Paape T."/>
            <person name="Ng C.H."/>
            <person name="Ang C.C."/>
            <person name="Tnah L.H."/>
            <person name="Lee C.T."/>
            <person name="Nishiyama T."/>
            <person name="Sese J."/>
            <person name="O'Brien M.J."/>
            <person name="Copetti D."/>
            <person name="Mohd Noor M.I."/>
            <person name="Ong R.C."/>
            <person name="Putra M."/>
            <person name="Sireger I.Z."/>
            <person name="Indrioko S."/>
            <person name="Kosugi Y."/>
            <person name="Izuno A."/>
            <person name="Isagi Y."/>
            <person name="Lee S.L."/>
            <person name="Shimizu K.K."/>
        </authorList>
    </citation>
    <scope>NUCLEOTIDE SEQUENCE [LARGE SCALE GENOMIC DNA]</scope>
    <source>
        <strain evidence="2">214</strain>
    </source>
</reference>
<proteinExistence type="predicted"/>
<feature type="region of interest" description="Disordered" evidence="1">
    <location>
        <begin position="1"/>
        <end position="48"/>
    </location>
</feature>
<dbReference type="AlphaFoldDB" id="A0AAV5KN72"/>
<dbReference type="Proteomes" id="UP001054252">
    <property type="component" value="Unassembled WGS sequence"/>
</dbReference>
<sequence length="117" mass="13488">MSKFEEEECESKPKTKKEMQKQEPKEVGQDEEKEQKDRDEGLFCPGSPSFREYCCIQYDSDQENKNEGNINACMAMEEEEDANSHKGPVQKSAKRRRIGKVFRRSGSAKVRSIPQGH</sequence>
<protein>
    <submittedName>
        <fullName evidence="2">Uncharacterized protein</fullName>
    </submittedName>
</protein>
<dbReference type="EMBL" id="BPVZ01000071">
    <property type="protein sequence ID" value="GKV26072.1"/>
    <property type="molecule type" value="Genomic_DNA"/>
</dbReference>
<gene>
    <name evidence="2" type="ORF">SLEP1_g35428</name>
</gene>
<feature type="compositionally biased region" description="Basic and acidic residues" evidence="1">
    <location>
        <begin position="10"/>
        <end position="41"/>
    </location>
</feature>
<evidence type="ECO:0000313" key="3">
    <source>
        <dbReference type="Proteomes" id="UP001054252"/>
    </source>
</evidence>
<accession>A0AAV5KN72</accession>
<name>A0AAV5KN72_9ROSI</name>
<feature type="compositionally biased region" description="Basic residues" evidence="1">
    <location>
        <begin position="92"/>
        <end position="103"/>
    </location>
</feature>
<feature type="region of interest" description="Disordered" evidence="1">
    <location>
        <begin position="78"/>
        <end position="117"/>
    </location>
</feature>
<evidence type="ECO:0000256" key="1">
    <source>
        <dbReference type="SAM" id="MobiDB-lite"/>
    </source>
</evidence>